<gene>
    <name evidence="1" type="ORF">GCM10007852_03450</name>
</gene>
<evidence type="ECO:0000313" key="1">
    <source>
        <dbReference type="EMBL" id="GLR69437.1"/>
    </source>
</evidence>
<reference evidence="1" key="1">
    <citation type="journal article" date="2014" name="Int. J. Syst. Evol. Microbiol.">
        <title>Complete genome sequence of Corynebacterium casei LMG S-19264T (=DSM 44701T), isolated from a smear-ripened cheese.</title>
        <authorList>
            <consortium name="US DOE Joint Genome Institute (JGI-PGF)"/>
            <person name="Walter F."/>
            <person name="Albersmeier A."/>
            <person name="Kalinowski J."/>
            <person name="Ruckert C."/>
        </authorList>
    </citation>
    <scope>NUCLEOTIDE SEQUENCE</scope>
    <source>
        <strain evidence="1">NBRC 110023</strain>
    </source>
</reference>
<dbReference type="RefSeq" id="WP_284215769.1">
    <property type="nucleotide sequence ID" value="NZ_BSOT01000005.1"/>
</dbReference>
<dbReference type="Proteomes" id="UP001156601">
    <property type="component" value="Unassembled WGS sequence"/>
</dbReference>
<keyword evidence="2" id="KW-1185">Reference proteome</keyword>
<dbReference type="EMBL" id="BSOT01000005">
    <property type="protein sequence ID" value="GLR69437.1"/>
    <property type="molecule type" value="Genomic_DNA"/>
</dbReference>
<accession>A0AA37WGY9</accession>
<sequence length="342" mass="37240">MFKVKSLATLTVITLILTGCNSTQIENADEVFTDNRFLVEIPDATIMPSKAELRGTRIKVVVLDTKINSDADFEKGAVREVSSKIENGLINAGVEIVDRSLAGKLSDEISVFEATGRFSGAGLSVADIAILPSVSNVQISSGYTPSNNYTKDGKSYTNPATCNYSSQMRGNAKLYKLPDLQLIEGVVIEGDYSSSGPVTSRSCNISSTMASGLAANAAEDAINESINQIQKHMSGQSYVVEYRKMDGKHFALITMGSSSGLKTGQKIQFAKQAERYSRLEDKTTVVEVPYSFEGVVSNIVRDNTAWIIVDEEAENKLHFGDLAKKLFDEQSIFDKLKQKVNL</sequence>
<evidence type="ECO:0000313" key="2">
    <source>
        <dbReference type="Proteomes" id="UP001156601"/>
    </source>
</evidence>
<organism evidence="1 2">
    <name type="scientific">Agaribacter marinus</name>
    <dbReference type="NCBI Taxonomy" id="1431249"/>
    <lineage>
        <taxon>Bacteria</taxon>
        <taxon>Pseudomonadati</taxon>
        <taxon>Pseudomonadota</taxon>
        <taxon>Gammaproteobacteria</taxon>
        <taxon>Alteromonadales</taxon>
        <taxon>Alteromonadaceae</taxon>
        <taxon>Agaribacter</taxon>
    </lineage>
</organism>
<protein>
    <recommendedName>
        <fullName evidence="3">Curli production assembly/transport component CsgG</fullName>
    </recommendedName>
</protein>
<dbReference type="AlphaFoldDB" id="A0AA37WGY9"/>
<comment type="caution">
    <text evidence="1">The sequence shown here is derived from an EMBL/GenBank/DDBJ whole genome shotgun (WGS) entry which is preliminary data.</text>
</comment>
<dbReference type="PROSITE" id="PS51257">
    <property type="entry name" value="PROKAR_LIPOPROTEIN"/>
    <property type="match status" value="1"/>
</dbReference>
<reference evidence="1" key="2">
    <citation type="submission" date="2023-01" db="EMBL/GenBank/DDBJ databases">
        <title>Draft genome sequence of Agaribacter marinus strain NBRC 110023.</title>
        <authorList>
            <person name="Sun Q."/>
            <person name="Mori K."/>
        </authorList>
    </citation>
    <scope>NUCLEOTIDE SEQUENCE</scope>
    <source>
        <strain evidence="1">NBRC 110023</strain>
    </source>
</reference>
<name>A0AA37WGY9_9ALTE</name>
<proteinExistence type="predicted"/>
<evidence type="ECO:0008006" key="3">
    <source>
        <dbReference type="Google" id="ProtNLM"/>
    </source>
</evidence>